<organism evidence="1 2">
    <name type="scientific">Papaver atlanticum</name>
    <dbReference type="NCBI Taxonomy" id="357466"/>
    <lineage>
        <taxon>Eukaryota</taxon>
        <taxon>Viridiplantae</taxon>
        <taxon>Streptophyta</taxon>
        <taxon>Embryophyta</taxon>
        <taxon>Tracheophyta</taxon>
        <taxon>Spermatophyta</taxon>
        <taxon>Magnoliopsida</taxon>
        <taxon>Ranunculales</taxon>
        <taxon>Papaveraceae</taxon>
        <taxon>Papaveroideae</taxon>
        <taxon>Papaver</taxon>
    </lineage>
</organism>
<reference evidence="1" key="1">
    <citation type="submission" date="2022-04" db="EMBL/GenBank/DDBJ databases">
        <title>A functionally conserved STORR gene fusion in Papaver species that diverged 16.8 million years ago.</title>
        <authorList>
            <person name="Catania T."/>
        </authorList>
    </citation>
    <scope>NUCLEOTIDE SEQUENCE</scope>
    <source>
        <strain evidence="1">S-188037</strain>
    </source>
</reference>
<dbReference type="EMBL" id="JAJJMB010015049">
    <property type="protein sequence ID" value="KAI3856122.1"/>
    <property type="molecule type" value="Genomic_DNA"/>
</dbReference>
<dbReference type="Proteomes" id="UP001202328">
    <property type="component" value="Unassembled WGS sequence"/>
</dbReference>
<dbReference type="AlphaFoldDB" id="A0AAD4S207"/>
<keyword evidence="2" id="KW-1185">Reference proteome</keyword>
<protein>
    <submittedName>
        <fullName evidence="1">Uncharacterized protein</fullName>
    </submittedName>
</protein>
<evidence type="ECO:0000313" key="1">
    <source>
        <dbReference type="EMBL" id="KAI3856122.1"/>
    </source>
</evidence>
<comment type="caution">
    <text evidence="1">The sequence shown here is derived from an EMBL/GenBank/DDBJ whole genome shotgun (WGS) entry which is preliminary data.</text>
</comment>
<proteinExistence type="predicted"/>
<name>A0AAD4S207_9MAGN</name>
<accession>A0AAD4S207</accession>
<gene>
    <name evidence="1" type="ORF">MKW98_016155</name>
</gene>
<sequence>MWIITIKGTKKALPATSGYNKRKVNFTGTQGSCSQSSSFRKFRTRAGGPKMATTSETMVWRPKLPTTSRTRIWQNLDWDASSAEEALEKAKARYWCKLNGFPFESMINEEDWNPEIDPEMSLALDRRYENDAIINEGGNDWLTKDYLQNKDKKVIKGWSSDYTGGNEYKNN</sequence>
<evidence type="ECO:0000313" key="2">
    <source>
        <dbReference type="Proteomes" id="UP001202328"/>
    </source>
</evidence>